<keyword evidence="2" id="KW-1185">Reference proteome</keyword>
<dbReference type="EMBL" id="CM023485">
    <property type="protein sequence ID" value="KAH6929507.1"/>
    <property type="molecule type" value="Genomic_DNA"/>
</dbReference>
<reference evidence="1" key="1">
    <citation type="submission" date="2020-05" db="EMBL/GenBank/DDBJ databases">
        <title>Large-scale comparative analyses of tick genomes elucidate their genetic diversity and vector capacities.</title>
        <authorList>
            <person name="Jia N."/>
            <person name="Wang J."/>
            <person name="Shi W."/>
            <person name="Du L."/>
            <person name="Sun Y."/>
            <person name="Zhan W."/>
            <person name="Jiang J."/>
            <person name="Wang Q."/>
            <person name="Zhang B."/>
            <person name="Ji P."/>
            <person name="Sakyi L.B."/>
            <person name="Cui X."/>
            <person name="Yuan T."/>
            <person name="Jiang B."/>
            <person name="Yang W."/>
            <person name="Lam T.T.-Y."/>
            <person name="Chang Q."/>
            <person name="Ding S."/>
            <person name="Wang X."/>
            <person name="Zhu J."/>
            <person name="Ruan X."/>
            <person name="Zhao L."/>
            <person name="Wei J."/>
            <person name="Que T."/>
            <person name="Du C."/>
            <person name="Cheng J."/>
            <person name="Dai P."/>
            <person name="Han X."/>
            <person name="Huang E."/>
            <person name="Gao Y."/>
            <person name="Liu J."/>
            <person name="Shao H."/>
            <person name="Ye R."/>
            <person name="Li L."/>
            <person name="Wei W."/>
            <person name="Wang X."/>
            <person name="Wang C."/>
            <person name="Yang T."/>
            <person name="Huo Q."/>
            <person name="Li W."/>
            <person name="Guo W."/>
            <person name="Chen H."/>
            <person name="Zhou L."/>
            <person name="Ni X."/>
            <person name="Tian J."/>
            <person name="Zhou Y."/>
            <person name="Sheng Y."/>
            <person name="Liu T."/>
            <person name="Pan Y."/>
            <person name="Xia L."/>
            <person name="Li J."/>
            <person name="Zhao F."/>
            <person name="Cao W."/>
        </authorList>
    </citation>
    <scope>NUCLEOTIDE SEQUENCE</scope>
    <source>
        <strain evidence="1">Hyas-2018</strain>
    </source>
</reference>
<accession>A0ACB7S2W5</accession>
<sequence length="629" mass="69290">MRTRNYSATIEPGEPSSCSRKKTSSGDIIRRSEQPGQGPRRTSSRESRRSEKGSIKDDEKGPSAAKSPDKDAGMSHSKSSSSSTSSEKRKHRKSHRKHRHHDRGPCCCPMYEVEMIETAGAEALRGKQRHLPGYKPGMQVVTTETVTKRLYTYNMDIDLPEGVRISPRGKLVEDQGVSAENGVYDNMLQPYGAEPTYQPPYGQAYPQPQRPQMAYPPQEQMARRYLQFQQQQVAANGARTDMMQVSSYEMLPRRMASPPLMPQRSRGQVQIIQPRKVDSLVFQCFCAHDRGKRKSSTTTTTTTTTSSTTSPQSPSTKTKTSSSSHKKKGKKGSSSSSSKSGHKKKEKKSSTSSTSTKSNHKKKGKKSSTSTTSTKSGHKKKEKKSSTSSSSSSSSSSSTTTTTSSSSKHKKGHSQTGFVQVQIHCDRCRLRKTYLVCKECYSRHKITTCKDCKTPTVREYIRYPSNNALVRATGQMVQYRPALPPPPPPPQAYQHQQLQSYEGDNVAGALGNAALIVCCSSKTMLPVSNTEVYQDPGAAYGQRPLTTNFVLEIVNPRDVKESSTTSSTTTTTSSSCTPVKSRTTSPTKSGGRTNPRSRNPEEENRGSSLCRCGHDSRTCRVCSDKKQAH</sequence>
<proteinExistence type="predicted"/>
<name>A0ACB7S2W5_HYAAI</name>
<gene>
    <name evidence="1" type="ORF">HPB50_000960</name>
</gene>
<dbReference type="Proteomes" id="UP000821845">
    <property type="component" value="Chromosome 5"/>
</dbReference>
<comment type="caution">
    <text evidence="1">The sequence shown here is derived from an EMBL/GenBank/DDBJ whole genome shotgun (WGS) entry which is preliminary data.</text>
</comment>
<evidence type="ECO:0000313" key="1">
    <source>
        <dbReference type="EMBL" id="KAH6929507.1"/>
    </source>
</evidence>
<protein>
    <submittedName>
        <fullName evidence="1">Uncharacterized protein</fullName>
    </submittedName>
</protein>
<organism evidence="1 2">
    <name type="scientific">Hyalomma asiaticum</name>
    <name type="common">Tick</name>
    <dbReference type="NCBI Taxonomy" id="266040"/>
    <lineage>
        <taxon>Eukaryota</taxon>
        <taxon>Metazoa</taxon>
        <taxon>Ecdysozoa</taxon>
        <taxon>Arthropoda</taxon>
        <taxon>Chelicerata</taxon>
        <taxon>Arachnida</taxon>
        <taxon>Acari</taxon>
        <taxon>Parasitiformes</taxon>
        <taxon>Ixodida</taxon>
        <taxon>Ixodoidea</taxon>
        <taxon>Ixodidae</taxon>
        <taxon>Hyalomminae</taxon>
        <taxon>Hyalomma</taxon>
    </lineage>
</organism>
<evidence type="ECO:0000313" key="2">
    <source>
        <dbReference type="Proteomes" id="UP000821845"/>
    </source>
</evidence>